<proteinExistence type="predicted"/>
<dbReference type="AlphaFoldDB" id="A0A1Y1IQI8"/>
<gene>
    <name evidence="2" type="ORF">KFL_009750030</name>
</gene>
<dbReference type="EMBL" id="DF237924">
    <property type="protein sequence ID" value="GAQ92312.1"/>
    <property type="molecule type" value="Genomic_DNA"/>
</dbReference>
<sequence>MAPLYAVTTEDHYDDYKRAETSSKLVGVFSSRERALKVAILRLIEDIREQLIDRADNEGKSLTEALREFCTSCTAESFDVSQGFEKVQELAEEVYGEPEFTMESSGVRYFVQEIPAIDQVIDGEILAEDFDEAWVDDLNDQEEFKPDHSDVSSDDFELEDMDEEELTLLAQEAAEVNAEETGKELLANLSLQPYDFHEKPVGHAQYQLYKRLMAPLYVVTLEEHDDDYKRAEFSSEVVGVFSSKERALKVAILRLLEELKHHLFRNDDTEAKAMKQELQEFCTSCQEESFNVSEGFEKLKGLAEKAYGEPEFTMKSSGVRCFNQEIPAVGQTAASADHIIDGEMLEPEDFDEAWADDLSDVEESEADESDCSSEDFRELEEMEEDEVTLLRQEAAEACPEKTGTAAS</sequence>
<name>A0A1Y1IQI8_KLENI</name>
<evidence type="ECO:0000256" key="1">
    <source>
        <dbReference type="SAM" id="MobiDB-lite"/>
    </source>
</evidence>
<evidence type="ECO:0000313" key="3">
    <source>
        <dbReference type="Proteomes" id="UP000054558"/>
    </source>
</evidence>
<organism evidence="2 3">
    <name type="scientific">Klebsormidium nitens</name>
    <name type="common">Green alga</name>
    <name type="synonym">Ulothrix nitens</name>
    <dbReference type="NCBI Taxonomy" id="105231"/>
    <lineage>
        <taxon>Eukaryota</taxon>
        <taxon>Viridiplantae</taxon>
        <taxon>Streptophyta</taxon>
        <taxon>Klebsormidiophyceae</taxon>
        <taxon>Klebsormidiales</taxon>
        <taxon>Klebsormidiaceae</taxon>
        <taxon>Klebsormidium</taxon>
    </lineage>
</organism>
<protein>
    <submittedName>
        <fullName evidence="2">Uncharacterized protein</fullName>
    </submittedName>
</protein>
<keyword evidence="3" id="KW-1185">Reference proteome</keyword>
<dbReference type="Proteomes" id="UP000054558">
    <property type="component" value="Unassembled WGS sequence"/>
</dbReference>
<feature type="region of interest" description="Disordered" evidence="1">
    <location>
        <begin position="359"/>
        <end position="387"/>
    </location>
</feature>
<accession>A0A1Y1IQI8</accession>
<reference evidence="2 3" key="1">
    <citation type="journal article" date="2014" name="Nat. Commun.">
        <title>Klebsormidium flaccidum genome reveals primary factors for plant terrestrial adaptation.</title>
        <authorList>
            <person name="Hori K."/>
            <person name="Maruyama F."/>
            <person name="Fujisawa T."/>
            <person name="Togashi T."/>
            <person name="Yamamoto N."/>
            <person name="Seo M."/>
            <person name="Sato S."/>
            <person name="Yamada T."/>
            <person name="Mori H."/>
            <person name="Tajima N."/>
            <person name="Moriyama T."/>
            <person name="Ikeuchi M."/>
            <person name="Watanabe M."/>
            <person name="Wada H."/>
            <person name="Kobayashi K."/>
            <person name="Saito M."/>
            <person name="Masuda T."/>
            <person name="Sasaki-Sekimoto Y."/>
            <person name="Mashiguchi K."/>
            <person name="Awai K."/>
            <person name="Shimojima M."/>
            <person name="Masuda S."/>
            <person name="Iwai M."/>
            <person name="Nobusawa T."/>
            <person name="Narise T."/>
            <person name="Kondo S."/>
            <person name="Saito H."/>
            <person name="Sato R."/>
            <person name="Murakawa M."/>
            <person name="Ihara Y."/>
            <person name="Oshima-Yamada Y."/>
            <person name="Ohtaka K."/>
            <person name="Satoh M."/>
            <person name="Sonobe K."/>
            <person name="Ishii M."/>
            <person name="Ohtani R."/>
            <person name="Kanamori-Sato M."/>
            <person name="Honoki R."/>
            <person name="Miyazaki D."/>
            <person name="Mochizuki H."/>
            <person name="Umetsu J."/>
            <person name="Higashi K."/>
            <person name="Shibata D."/>
            <person name="Kamiya Y."/>
            <person name="Sato N."/>
            <person name="Nakamura Y."/>
            <person name="Tabata S."/>
            <person name="Ida S."/>
            <person name="Kurokawa K."/>
            <person name="Ohta H."/>
        </authorList>
    </citation>
    <scope>NUCLEOTIDE SEQUENCE [LARGE SCALE GENOMIC DNA]</scope>
    <source>
        <strain evidence="2 3">NIES-2285</strain>
    </source>
</reference>
<evidence type="ECO:0000313" key="2">
    <source>
        <dbReference type="EMBL" id="GAQ92312.1"/>
    </source>
</evidence>